<dbReference type="AlphaFoldDB" id="A0A1J4KLG0"/>
<evidence type="ECO:0000256" key="4">
    <source>
        <dbReference type="ARBA" id="ARBA00022692"/>
    </source>
</evidence>
<keyword evidence="11" id="KW-1185">Reference proteome</keyword>
<keyword evidence="7 8" id="KW-0472">Membrane</keyword>
<feature type="transmembrane region" description="Helical" evidence="8">
    <location>
        <begin position="298"/>
        <end position="322"/>
    </location>
</feature>
<dbReference type="EMBL" id="MLAK01000571">
    <property type="protein sequence ID" value="OHT12137.1"/>
    <property type="molecule type" value="Genomic_DNA"/>
</dbReference>
<feature type="domain" description="Amino acid transporter transmembrane" evidence="9">
    <location>
        <begin position="37"/>
        <end position="427"/>
    </location>
</feature>
<keyword evidence="3" id="KW-0813">Transport</keyword>
<feature type="transmembrane region" description="Helical" evidence="8">
    <location>
        <begin position="406"/>
        <end position="427"/>
    </location>
</feature>
<evidence type="ECO:0000259" key="9">
    <source>
        <dbReference type="Pfam" id="PF01490"/>
    </source>
</evidence>
<feature type="transmembrane region" description="Helical" evidence="8">
    <location>
        <begin position="114"/>
        <end position="134"/>
    </location>
</feature>
<evidence type="ECO:0000256" key="3">
    <source>
        <dbReference type="ARBA" id="ARBA00022448"/>
    </source>
</evidence>
<dbReference type="OrthoDB" id="438545at2759"/>
<evidence type="ECO:0000256" key="6">
    <source>
        <dbReference type="ARBA" id="ARBA00022989"/>
    </source>
</evidence>
<dbReference type="GO" id="GO:0016020">
    <property type="term" value="C:membrane"/>
    <property type="evidence" value="ECO:0007669"/>
    <property type="project" value="UniProtKB-SubCell"/>
</dbReference>
<evidence type="ECO:0000256" key="5">
    <source>
        <dbReference type="ARBA" id="ARBA00022970"/>
    </source>
</evidence>
<comment type="caution">
    <text evidence="10">The sequence shown here is derived from an EMBL/GenBank/DDBJ whole genome shotgun (WGS) entry which is preliminary data.</text>
</comment>
<evidence type="ECO:0000256" key="7">
    <source>
        <dbReference type="ARBA" id="ARBA00023136"/>
    </source>
</evidence>
<keyword evidence="5" id="KW-0029">Amino-acid transport</keyword>
<feature type="transmembrane region" description="Helical" evidence="8">
    <location>
        <begin position="40"/>
        <end position="59"/>
    </location>
</feature>
<dbReference type="PANTHER" id="PTHR22950">
    <property type="entry name" value="AMINO ACID TRANSPORTER"/>
    <property type="match status" value="1"/>
</dbReference>
<dbReference type="Pfam" id="PF01490">
    <property type="entry name" value="Aa_trans"/>
    <property type="match status" value="1"/>
</dbReference>
<comment type="similarity">
    <text evidence="2">Belongs to the amino acid/polyamine transporter 2 family.</text>
</comment>
<feature type="transmembrane region" description="Helical" evidence="8">
    <location>
        <begin position="343"/>
        <end position="363"/>
    </location>
</feature>
<proteinExistence type="inferred from homology"/>
<dbReference type="GeneID" id="94826220"/>
<feature type="transmembrane region" description="Helical" evidence="8">
    <location>
        <begin position="66"/>
        <end position="89"/>
    </location>
</feature>
<dbReference type="GO" id="GO:0015179">
    <property type="term" value="F:L-amino acid transmembrane transporter activity"/>
    <property type="evidence" value="ECO:0007669"/>
    <property type="project" value="TreeGrafter"/>
</dbReference>
<evidence type="ECO:0000256" key="8">
    <source>
        <dbReference type="SAM" id="Phobius"/>
    </source>
</evidence>
<dbReference type="PANTHER" id="PTHR22950:SF458">
    <property type="entry name" value="SODIUM-COUPLED NEUTRAL AMINO ACID TRANSPORTER 11-RELATED"/>
    <property type="match status" value="1"/>
</dbReference>
<feature type="transmembrane region" description="Helical" evidence="8">
    <location>
        <begin position="369"/>
        <end position="394"/>
    </location>
</feature>
<organism evidence="10 11">
    <name type="scientific">Tritrichomonas foetus</name>
    <dbReference type="NCBI Taxonomy" id="1144522"/>
    <lineage>
        <taxon>Eukaryota</taxon>
        <taxon>Metamonada</taxon>
        <taxon>Parabasalia</taxon>
        <taxon>Tritrichomonadida</taxon>
        <taxon>Tritrichomonadidae</taxon>
        <taxon>Tritrichomonas</taxon>
    </lineage>
</organism>
<keyword evidence="6 8" id="KW-1133">Transmembrane helix</keyword>
<name>A0A1J4KLG0_9EUKA</name>
<feature type="transmembrane region" description="Helical" evidence="8">
    <location>
        <begin position="257"/>
        <end position="278"/>
    </location>
</feature>
<evidence type="ECO:0000256" key="1">
    <source>
        <dbReference type="ARBA" id="ARBA00004141"/>
    </source>
</evidence>
<dbReference type="RefSeq" id="XP_068365273.1">
    <property type="nucleotide sequence ID" value="XM_068491516.1"/>
</dbReference>
<sequence length="430" mass="48640">MESVESLSKYTEINTSPATYVIHGKLVIEKVPSLKKKTSFPGIFLILINTTIGSGTLLIPYCFKCGLALVLIVSFILSLVALWSLFMLIDSSLVTQCKDYPSLFEVTFGRKWTWIMHVWIVLVLFGTVIIYVNWCGRLVKHIMPFEGTPWDSEVFWNSMTALFLIFPLTIFKSLDMLKSWSGVALFFILLLLSHAIYWFARGINEDGFHPEKIVYFEINKQLVSTFSVNAMAYDCHCNIFGAIDIFERPTRQRLRGMTALVVYASFFLYNLFGLFTYLYLFDDLGPGAAVEFYPISNWFTKITVAGVIFIIVLGSPMMVWPTRNCIIDLCFAPPLLKNDYRPVSTLTWILLGGGITFLATLGACASSNIVFFFDLIGGLLTPGFVFFLPSIFYLINVPQIKWYEKVFAAFTIIISIGATVVCTYQVIRGS</sequence>
<dbReference type="Proteomes" id="UP000179807">
    <property type="component" value="Unassembled WGS sequence"/>
</dbReference>
<evidence type="ECO:0000313" key="11">
    <source>
        <dbReference type="Proteomes" id="UP000179807"/>
    </source>
</evidence>
<comment type="subcellular location">
    <subcellularLocation>
        <location evidence="1">Membrane</location>
        <topology evidence="1">Multi-pass membrane protein</topology>
    </subcellularLocation>
</comment>
<feature type="transmembrane region" description="Helical" evidence="8">
    <location>
        <begin position="180"/>
        <end position="200"/>
    </location>
</feature>
<accession>A0A1J4KLG0</accession>
<dbReference type="InterPro" id="IPR013057">
    <property type="entry name" value="AA_transpt_TM"/>
</dbReference>
<evidence type="ECO:0000256" key="2">
    <source>
        <dbReference type="ARBA" id="ARBA00008066"/>
    </source>
</evidence>
<dbReference type="VEuPathDB" id="TrichDB:TRFO_03781"/>
<protein>
    <submittedName>
        <fullName evidence="10">Transmembrane amino acid transporter protein</fullName>
    </submittedName>
</protein>
<gene>
    <name evidence="10" type="ORF">TRFO_03781</name>
</gene>
<evidence type="ECO:0000313" key="10">
    <source>
        <dbReference type="EMBL" id="OHT12137.1"/>
    </source>
</evidence>
<reference evidence="10" key="1">
    <citation type="submission" date="2016-10" db="EMBL/GenBank/DDBJ databases">
        <authorList>
            <person name="Benchimol M."/>
            <person name="Almeida L.G."/>
            <person name="Vasconcelos A.T."/>
            <person name="Perreira-Neves A."/>
            <person name="Rosa I.A."/>
            <person name="Tasca T."/>
            <person name="Bogo M.R."/>
            <person name="de Souza W."/>
        </authorList>
    </citation>
    <scope>NUCLEOTIDE SEQUENCE [LARGE SCALE GENOMIC DNA]</scope>
    <source>
        <strain evidence="10">K</strain>
    </source>
</reference>
<keyword evidence="4 8" id="KW-0812">Transmembrane</keyword>
<feature type="transmembrane region" description="Helical" evidence="8">
    <location>
        <begin position="154"/>
        <end position="174"/>
    </location>
</feature>